<dbReference type="Gene3D" id="3.10.20.310">
    <property type="entry name" value="membrane protein fhac"/>
    <property type="match status" value="2"/>
</dbReference>
<keyword evidence="2" id="KW-1134">Transmembrane beta strand</keyword>
<evidence type="ECO:0000256" key="5">
    <source>
        <dbReference type="ARBA" id="ARBA00023136"/>
    </source>
</evidence>
<gene>
    <name evidence="8" type="ORF">RF679_14060</name>
</gene>
<protein>
    <submittedName>
        <fullName evidence="8">BamA/TamA family outer membrane protein</fullName>
    </submittedName>
</protein>
<sequence>MMKPTQYSGSKRNPRSLLGREFLLCGLTTFALVGQAQETKQVQTDTSKNDAAKLSMSPQANDATQEFISPGQSRLRLSRLGGKLGDLLQEHIPVLSSSAETQFVTPSLLRKLQTDIASILATEGYFSPQVRFQKSSDGNLIDVEVLAGTQTLIKEVQIRFTGALADAVAAGESAAIQKRDALVQAWLLPKDAPFKQSDWSEAKTQILEALHANLYAGATLTDSKASIDAETFSAVLEVEIDSGAAFYFGDLQVLGLDRYPYWLLERFNPPKKGEPYSSPRLLEFQRSLQNSPYFSTVSFNVEPDASKASALPIEVVLSERQTRDLGLSAGYSSNTGFRTEVTYRDRNVFDRLWDLRGAVRLEQKQQLSYADFYLPPTDQRRLDSFGVLFDRSNIEGLLQTRSAIAVKRSTTSGSVEQTLGAKYSEEKAIYTDAAGLRNDNKSQALVASIAWIWRGVDDVFAPRVGHRAQFETLISNQALVSDQSFIRAYGKYQYWLPVGKRDTVLLRAELGKVFSSSANNIPNGYLFRTGGSTSVRGYAYQSLGVKSGEAVLGGRIVGVASVEYIHWLDNTVGIAGFFDSGDAAVDWKSFQAKQGLGVGARVKTLAGPIALDLAYGNKTRKLRLDFSIAIAF</sequence>
<dbReference type="PANTHER" id="PTHR12815">
    <property type="entry name" value="SORTING AND ASSEMBLY MACHINERY SAMM50 PROTEIN FAMILY MEMBER"/>
    <property type="match status" value="1"/>
</dbReference>
<proteinExistence type="predicted"/>
<evidence type="ECO:0000313" key="9">
    <source>
        <dbReference type="Proteomes" id="UP001181355"/>
    </source>
</evidence>
<dbReference type="Pfam" id="PF01103">
    <property type="entry name" value="Omp85"/>
    <property type="match status" value="1"/>
</dbReference>
<dbReference type="InterPro" id="IPR000184">
    <property type="entry name" value="Bac_surfAg_D15"/>
</dbReference>
<organism evidence="8 9">
    <name type="scientific">Undibacterium cyanobacteriorum</name>
    <dbReference type="NCBI Taxonomy" id="3073561"/>
    <lineage>
        <taxon>Bacteria</taxon>
        <taxon>Pseudomonadati</taxon>
        <taxon>Pseudomonadota</taxon>
        <taxon>Betaproteobacteria</taxon>
        <taxon>Burkholderiales</taxon>
        <taxon>Oxalobacteraceae</taxon>
        <taxon>Undibacterium</taxon>
    </lineage>
</organism>
<keyword evidence="6" id="KW-0998">Cell outer membrane</keyword>
<evidence type="ECO:0000256" key="6">
    <source>
        <dbReference type="ARBA" id="ARBA00023237"/>
    </source>
</evidence>
<name>A0ABY9REZ5_9BURK</name>
<keyword evidence="9" id="KW-1185">Reference proteome</keyword>
<evidence type="ECO:0000256" key="3">
    <source>
        <dbReference type="ARBA" id="ARBA00022692"/>
    </source>
</evidence>
<evidence type="ECO:0000256" key="4">
    <source>
        <dbReference type="ARBA" id="ARBA00022729"/>
    </source>
</evidence>
<evidence type="ECO:0000313" key="8">
    <source>
        <dbReference type="EMBL" id="WMW79769.1"/>
    </source>
</evidence>
<keyword evidence="4" id="KW-0732">Signal</keyword>
<feature type="domain" description="Bacterial surface antigen (D15)" evidence="7">
    <location>
        <begin position="325"/>
        <end position="632"/>
    </location>
</feature>
<dbReference type="EMBL" id="CP133720">
    <property type="protein sequence ID" value="WMW79769.1"/>
    <property type="molecule type" value="Genomic_DNA"/>
</dbReference>
<evidence type="ECO:0000259" key="7">
    <source>
        <dbReference type="Pfam" id="PF01103"/>
    </source>
</evidence>
<dbReference type="RefSeq" id="WP_309481264.1">
    <property type="nucleotide sequence ID" value="NZ_CP133720.1"/>
</dbReference>
<dbReference type="Gene3D" id="2.40.160.50">
    <property type="entry name" value="membrane protein fhac: a member of the omp85/tpsb transporter family"/>
    <property type="match status" value="1"/>
</dbReference>
<evidence type="ECO:0000256" key="1">
    <source>
        <dbReference type="ARBA" id="ARBA00004370"/>
    </source>
</evidence>
<keyword evidence="5" id="KW-0472">Membrane</keyword>
<dbReference type="PANTHER" id="PTHR12815:SF47">
    <property type="entry name" value="TRANSLOCATION AND ASSEMBLY MODULE SUBUNIT TAMA"/>
    <property type="match status" value="1"/>
</dbReference>
<dbReference type="Proteomes" id="UP001181355">
    <property type="component" value="Chromosome"/>
</dbReference>
<reference evidence="8" key="1">
    <citation type="submission" date="2023-09" db="EMBL/GenBank/DDBJ databases">
        <title>Undibacterium sp. 20NA77.5 isolated from freshwater.</title>
        <authorList>
            <person name="Le V."/>
            <person name="Ko S.-R."/>
            <person name="Ahn C.-Y."/>
            <person name="Oh H.-M."/>
        </authorList>
    </citation>
    <scope>NUCLEOTIDE SEQUENCE</scope>
    <source>
        <strain evidence="8">20NA77.5</strain>
    </source>
</reference>
<dbReference type="InterPro" id="IPR039910">
    <property type="entry name" value="D15-like"/>
</dbReference>
<keyword evidence="3" id="KW-0812">Transmembrane</keyword>
<evidence type="ECO:0000256" key="2">
    <source>
        <dbReference type="ARBA" id="ARBA00022452"/>
    </source>
</evidence>
<accession>A0ABY9REZ5</accession>
<comment type="subcellular location">
    <subcellularLocation>
        <location evidence="1">Membrane</location>
    </subcellularLocation>
</comment>